<dbReference type="RefSeq" id="WP_043915544.1">
    <property type="nucleotide sequence ID" value="NZ_JXZB01000004.1"/>
</dbReference>
<dbReference type="Proteomes" id="UP000032066">
    <property type="component" value="Unassembled WGS sequence"/>
</dbReference>
<name>A0A0D0PS50_KITGR</name>
<dbReference type="EMBL" id="JXZB01000004">
    <property type="protein sequence ID" value="KIQ63192.1"/>
    <property type="molecule type" value="Genomic_DNA"/>
</dbReference>
<reference evidence="1 2" key="1">
    <citation type="submission" date="2015-02" db="EMBL/GenBank/DDBJ databases">
        <title>Draft genome sequence of Kitasatospora griseola MF730-N6, a bafilomycin, terpentecin and satosporin producer.</title>
        <authorList>
            <person name="Arens J.C."/>
            <person name="Haltli B."/>
            <person name="Kerr R.G."/>
        </authorList>
    </citation>
    <scope>NUCLEOTIDE SEQUENCE [LARGE SCALE GENOMIC DNA]</scope>
    <source>
        <strain evidence="1 2">MF730-N6</strain>
    </source>
</reference>
<comment type="caution">
    <text evidence="1">The sequence shown here is derived from an EMBL/GenBank/DDBJ whole genome shotgun (WGS) entry which is preliminary data.</text>
</comment>
<sequence length="161" mass="16669">MTSISTERISGRSLVESALFGRLVARIVTDEGMDQALAERVMDQALAFLGACAVNPDAGLSPSGLVDVGWHTFILHTVDYAEFCETLGGRFLHHVPTDDADDSTKGVPIAATVAIIEASGYAVDGELWAMSADCSEGSGGDGSDTSGSGSCSQCHRGCHSS</sequence>
<evidence type="ECO:0000313" key="2">
    <source>
        <dbReference type="Proteomes" id="UP000032066"/>
    </source>
</evidence>
<dbReference type="AlphaFoldDB" id="A0A0D0PS50"/>
<organism evidence="1 2">
    <name type="scientific">Kitasatospora griseola</name>
    <name type="common">Streptomyces griseolosporeus</name>
    <dbReference type="NCBI Taxonomy" id="2064"/>
    <lineage>
        <taxon>Bacteria</taxon>
        <taxon>Bacillati</taxon>
        <taxon>Actinomycetota</taxon>
        <taxon>Actinomycetes</taxon>
        <taxon>Kitasatosporales</taxon>
        <taxon>Streptomycetaceae</taxon>
        <taxon>Kitasatospora</taxon>
    </lineage>
</organism>
<protein>
    <submittedName>
        <fullName evidence="1">Uncharacterized protein</fullName>
    </submittedName>
</protein>
<accession>A0A0D0PS50</accession>
<proteinExistence type="predicted"/>
<keyword evidence="2" id="KW-1185">Reference proteome</keyword>
<dbReference type="PATRIC" id="fig|2064.6.peg.6587"/>
<evidence type="ECO:0000313" key="1">
    <source>
        <dbReference type="EMBL" id="KIQ63192.1"/>
    </source>
</evidence>
<gene>
    <name evidence="1" type="ORF">TR51_31060</name>
</gene>
<dbReference type="STRING" id="2064.TR51_31060"/>